<accession>A0A0W8FGY5</accession>
<dbReference type="AlphaFoldDB" id="A0A0W8FGY5"/>
<protein>
    <submittedName>
        <fullName evidence="2">Uncharacterized protein</fullName>
    </submittedName>
</protein>
<organism evidence="2">
    <name type="scientific">hydrocarbon metagenome</name>
    <dbReference type="NCBI Taxonomy" id="938273"/>
    <lineage>
        <taxon>unclassified sequences</taxon>
        <taxon>metagenomes</taxon>
        <taxon>ecological metagenomes</taxon>
    </lineage>
</organism>
<evidence type="ECO:0000313" key="2">
    <source>
        <dbReference type="EMBL" id="KUG20144.1"/>
    </source>
</evidence>
<reference evidence="2" key="1">
    <citation type="journal article" date="2015" name="Proc. Natl. Acad. Sci. U.S.A.">
        <title>Networks of energetic and metabolic interactions define dynamics in microbial communities.</title>
        <authorList>
            <person name="Embree M."/>
            <person name="Liu J.K."/>
            <person name="Al-Bassam M.M."/>
            <person name="Zengler K."/>
        </authorList>
    </citation>
    <scope>NUCLEOTIDE SEQUENCE</scope>
</reference>
<evidence type="ECO:0000256" key="1">
    <source>
        <dbReference type="SAM" id="MobiDB-lite"/>
    </source>
</evidence>
<comment type="caution">
    <text evidence="2">The sequence shown here is derived from an EMBL/GenBank/DDBJ whole genome shotgun (WGS) entry which is preliminary data.</text>
</comment>
<name>A0A0W8FGY5_9ZZZZ</name>
<dbReference type="EMBL" id="LNQE01001220">
    <property type="protein sequence ID" value="KUG20144.1"/>
    <property type="molecule type" value="Genomic_DNA"/>
</dbReference>
<proteinExistence type="predicted"/>
<feature type="region of interest" description="Disordered" evidence="1">
    <location>
        <begin position="1"/>
        <end position="45"/>
    </location>
</feature>
<gene>
    <name evidence="2" type="ORF">ASZ90_010125</name>
</gene>
<sequence>MEHEHAFRVGGARRGVVDEDRRTGNGLPGRSVTHPDRKRIAPVEPVLDGPPAVAHIHRLRERVVALPADLHVVYEPGFHGEVRPAPGVRRPRPVVILAADPDQRARDGPDGLRIDQFDGEGLALSFQLHENGGVVPPDEPAPLLVPGLAGDQPEALLCRMGVRKRPFRAGLADVLAVGVERNVPDGAVVFGVDHLDIERGRLRAEAAEERRKQQNKKGAICIHAGIYRVA</sequence>